<evidence type="ECO:0000256" key="1">
    <source>
        <dbReference type="ARBA" id="ARBA00022723"/>
    </source>
</evidence>
<accession>A0A914EBQ4</accession>
<keyword evidence="3" id="KW-0862">Zinc</keyword>
<dbReference type="InterPro" id="IPR001876">
    <property type="entry name" value="Znf_RanBP2"/>
</dbReference>
<feature type="domain" description="RanBP2-type" evidence="6">
    <location>
        <begin position="629"/>
        <end position="658"/>
    </location>
</feature>
<feature type="domain" description="LEM" evidence="7">
    <location>
        <begin position="484"/>
        <end position="528"/>
    </location>
</feature>
<dbReference type="SMART" id="SM00540">
    <property type="entry name" value="LEM"/>
    <property type="match status" value="1"/>
</dbReference>
<dbReference type="SMART" id="SM00547">
    <property type="entry name" value="ZnF_RBZ"/>
    <property type="match status" value="2"/>
</dbReference>
<evidence type="ECO:0000313" key="9">
    <source>
        <dbReference type="WBParaSite" id="ACRNAN_scaffold6691.g8229.t1"/>
    </source>
</evidence>
<dbReference type="GO" id="GO:0008270">
    <property type="term" value="F:zinc ion binding"/>
    <property type="evidence" value="ECO:0007669"/>
    <property type="project" value="UniProtKB-KW"/>
</dbReference>
<dbReference type="Pfam" id="PF03020">
    <property type="entry name" value="LEM"/>
    <property type="match status" value="1"/>
</dbReference>
<evidence type="ECO:0000256" key="2">
    <source>
        <dbReference type="ARBA" id="ARBA00022771"/>
    </source>
</evidence>
<dbReference type="PROSITE" id="PS50199">
    <property type="entry name" value="ZF_RANBP2_2"/>
    <property type="match status" value="2"/>
</dbReference>
<dbReference type="Gene3D" id="1.10.720.40">
    <property type="match status" value="1"/>
</dbReference>
<dbReference type="PROSITE" id="PS01358">
    <property type="entry name" value="ZF_RANBP2_1"/>
    <property type="match status" value="1"/>
</dbReference>
<evidence type="ECO:0000256" key="3">
    <source>
        <dbReference type="ARBA" id="ARBA00022833"/>
    </source>
</evidence>
<dbReference type="InterPro" id="IPR051656">
    <property type="entry name" value="LEM_domain"/>
</dbReference>
<name>A0A914EBQ4_9BILA</name>
<feature type="compositionally biased region" description="Basic and acidic residues" evidence="5">
    <location>
        <begin position="55"/>
        <end position="70"/>
    </location>
</feature>
<keyword evidence="1" id="KW-0479">Metal-binding</keyword>
<organism evidence="8 9">
    <name type="scientific">Acrobeloides nanus</name>
    <dbReference type="NCBI Taxonomy" id="290746"/>
    <lineage>
        <taxon>Eukaryota</taxon>
        <taxon>Metazoa</taxon>
        <taxon>Ecdysozoa</taxon>
        <taxon>Nematoda</taxon>
        <taxon>Chromadorea</taxon>
        <taxon>Rhabditida</taxon>
        <taxon>Tylenchina</taxon>
        <taxon>Cephalobomorpha</taxon>
        <taxon>Cephaloboidea</taxon>
        <taxon>Cephalobidae</taxon>
        <taxon>Acrobeloides</taxon>
    </lineage>
</organism>
<dbReference type="PANTHER" id="PTHR12019:SF9">
    <property type="entry name" value="THYMOPOIETIN"/>
    <property type="match status" value="1"/>
</dbReference>
<keyword evidence="8" id="KW-1185">Reference proteome</keyword>
<evidence type="ECO:0000313" key="8">
    <source>
        <dbReference type="Proteomes" id="UP000887540"/>
    </source>
</evidence>
<feature type="compositionally biased region" description="Basic and acidic residues" evidence="5">
    <location>
        <begin position="408"/>
        <end position="418"/>
    </location>
</feature>
<evidence type="ECO:0000256" key="4">
    <source>
        <dbReference type="PROSITE-ProRule" id="PRU00322"/>
    </source>
</evidence>
<dbReference type="Gene3D" id="4.10.1060.10">
    <property type="entry name" value="Zinc finger, RanBP2-type"/>
    <property type="match status" value="2"/>
</dbReference>
<dbReference type="SUPFAM" id="SSF63451">
    <property type="entry name" value="LEM domain"/>
    <property type="match status" value="1"/>
</dbReference>
<dbReference type="PANTHER" id="PTHR12019">
    <property type="entry name" value="LAMINA-ASSOCIATED POLYPEPTIDE THYMOPOIETIN"/>
    <property type="match status" value="1"/>
</dbReference>
<dbReference type="InterPro" id="IPR003887">
    <property type="entry name" value="LEM_dom"/>
</dbReference>
<feature type="region of interest" description="Disordered" evidence="5">
    <location>
        <begin position="1"/>
        <end position="93"/>
    </location>
</feature>
<dbReference type="Proteomes" id="UP000887540">
    <property type="component" value="Unplaced"/>
</dbReference>
<keyword evidence="2 4" id="KW-0863">Zinc-finger</keyword>
<protein>
    <submittedName>
        <fullName evidence="9">Nuclear pore complex protein Nup153</fullName>
    </submittedName>
</protein>
<feature type="region of interest" description="Disordered" evidence="5">
    <location>
        <begin position="408"/>
        <end position="492"/>
    </location>
</feature>
<dbReference type="AlphaFoldDB" id="A0A914EBQ4"/>
<dbReference type="SUPFAM" id="SSF90209">
    <property type="entry name" value="Ran binding protein zinc finger-like"/>
    <property type="match status" value="1"/>
</dbReference>
<evidence type="ECO:0000259" key="7">
    <source>
        <dbReference type="PROSITE" id="PS50954"/>
    </source>
</evidence>
<feature type="compositionally biased region" description="Low complexity" evidence="5">
    <location>
        <begin position="740"/>
        <end position="760"/>
    </location>
</feature>
<dbReference type="CDD" id="cd12934">
    <property type="entry name" value="LEM"/>
    <property type="match status" value="1"/>
</dbReference>
<proteinExistence type="predicted"/>
<dbReference type="PROSITE" id="PS50954">
    <property type="entry name" value="LEM"/>
    <property type="match status" value="1"/>
</dbReference>
<dbReference type="WBParaSite" id="ACRNAN_scaffold6691.g8229.t1">
    <property type="protein sequence ID" value="ACRNAN_scaffold6691.g8229.t1"/>
    <property type="gene ID" value="ACRNAN_scaffold6691.g8229"/>
</dbReference>
<feature type="domain" description="RanBP2-type" evidence="6">
    <location>
        <begin position="590"/>
        <end position="622"/>
    </location>
</feature>
<feature type="region of interest" description="Disordered" evidence="5">
    <location>
        <begin position="719"/>
        <end position="760"/>
    </location>
</feature>
<reference evidence="9" key="1">
    <citation type="submission" date="2022-11" db="UniProtKB">
        <authorList>
            <consortium name="WormBaseParasite"/>
        </authorList>
    </citation>
    <scope>IDENTIFICATION</scope>
</reference>
<feature type="region of interest" description="Disordered" evidence="5">
    <location>
        <begin position="880"/>
        <end position="899"/>
    </location>
</feature>
<evidence type="ECO:0000259" key="6">
    <source>
        <dbReference type="PROSITE" id="PS50199"/>
    </source>
</evidence>
<dbReference type="FunFam" id="1.10.720.40:FF:000001">
    <property type="entry name" value="LEM domain containing 2, isoform CRA_a"/>
    <property type="match status" value="1"/>
</dbReference>
<dbReference type="InterPro" id="IPR011015">
    <property type="entry name" value="LEM/LEM-like_dom_sf"/>
</dbReference>
<sequence length="1096" mass="116741">MSENDSNKKGGWFSGIFSSILSRGTQDRKRPRRSEEVEEEPTHSTSTIDSIVVNEPKRMRSDLSIREGPKSLRTSSLATADGPQRLYSESHNFTDRPNISYSKFVHSRVQDESINEPLLNSTIELYPSSASRSIDFRSKILQPPSRTQQILNELERISSPKPNISKLPSLKRWEELEEWSHDPTKYKSPLPPKKSLFTPTRLHEITARYARGSPKPYWRRPFFNNSWAARQDQSSLATSIEKPVVDEDVQILEPSTSRASADKQTPVAETTAATTFGGLRKTPEQTTTQVTKTTSLFSTTTTEERRIPTLLEERRPHVPVLKGPSGRNVAPNLKSNVFKVPDEDLVVEREEINENDLSKVKPLPFKPSIPAGFLTSQNDQQFAFSFSQPIEREPKAIFSQDLSNEKLFEKQTLPERKNGPTTKKVSIESDKEEESTSPSESDASESITLSSDEEDQVDTVKATNKEDKLEPSQFSKESPKITGKKPISDLSDNQLKSELKSYGFKTGPITESTRKVYEKKLNGFRSKEPKFNTTKGAPAAASAPKGFSANLFAPKPAAAASTITFGSSTGVSPTTSAPAIITTKPAQTSTAGAPQKWNCKDCWVPNESTTEKCVCCGSANPNSIAAEQPKKKWECKECWVMNEPTAEKCVCCGAASPSAPVTAAASAPKVFSANLFAPKPAGAASTFSFGLKQTATTEAAPAPAVTSVPIPSFSFGGATTTTTADTKTLEPPAPVKLFGSSATTTSIPVSSSTTETTTPASTVNLFGQKPAAVTFPPATFNFGSFKQPTTTTPSTTAVEAQPSIPAISAPNFLFGATNTVPTPNTAAPATITLFGTSAPVTTTTPTTRTTEVSQAVNGFNLAAPADKPLLQFGASAQPTVNTTTTQPQVPAFSFGSSTTSAPATTSASAPFQFSSGSTNNASTAAFNFAAAPPTTDKPTFQFGASEPAQASSNQSIGFNFGGATTAGSTPFQFSAAKPASSAGFNFAAPTDKPAVPAFQFGSSMEPAQSQPPALFNFSGAATTGVAPFQFGSAANVNPTPAFNGSSSAPNLQALANSFNPQPSINGSNPAASLFAPEPGVGGRKIRHAVRKYGRKF</sequence>
<feature type="compositionally biased region" description="Low complexity" evidence="5">
    <location>
        <begin position="436"/>
        <end position="446"/>
    </location>
</feature>
<evidence type="ECO:0000256" key="5">
    <source>
        <dbReference type="SAM" id="MobiDB-lite"/>
    </source>
</evidence>
<dbReference type="InterPro" id="IPR036443">
    <property type="entry name" value="Znf_RanBP2_sf"/>
</dbReference>